<feature type="domain" description="Amidase" evidence="9">
    <location>
        <begin position="71"/>
        <end position="522"/>
    </location>
</feature>
<reference evidence="10 11" key="1">
    <citation type="submission" date="2018-06" db="EMBL/GenBank/DDBJ databases">
        <authorList>
            <consortium name="Pathogen Informatics"/>
            <person name="Doyle S."/>
        </authorList>
    </citation>
    <scope>NUCLEOTIDE SEQUENCE [LARGE SCALE GENOMIC DNA]</scope>
    <source>
        <strain evidence="10 11">NCTC7915</strain>
    </source>
</reference>
<keyword evidence="4 8" id="KW-0067">ATP-binding</keyword>
<evidence type="ECO:0000256" key="1">
    <source>
        <dbReference type="ARBA" id="ARBA00008069"/>
    </source>
</evidence>
<dbReference type="InterPro" id="IPR000120">
    <property type="entry name" value="Amidase"/>
</dbReference>
<dbReference type="InterPro" id="IPR020556">
    <property type="entry name" value="Amidase_CS"/>
</dbReference>
<evidence type="ECO:0000256" key="7">
    <source>
        <dbReference type="ARBA" id="ARBA00047407"/>
    </source>
</evidence>
<dbReference type="NCBIfam" id="TIGR00132">
    <property type="entry name" value="gatA"/>
    <property type="match status" value="1"/>
</dbReference>
<evidence type="ECO:0000313" key="11">
    <source>
        <dbReference type="Proteomes" id="UP000254118"/>
    </source>
</evidence>
<feature type="active site" description="Charge relay system" evidence="8">
    <location>
        <position position="125"/>
    </location>
</feature>
<dbReference type="EC" id="6.3.5.7" evidence="8"/>
<dbReference type="HAMAP" id="MF_00120">
    <property type="entry name" value="GatA"/>
    <property type="match status" value="1"/>
</dbReference>
<comment type="function">
    <text evidence="6 8">Allows the formation of correctly charged Gln-tRNA(Gln) through the transamidation of misacylated Glu-tRNA(Gln) in organisms which lack glutaminyl-tRNA synthetase. The reaction takes place in the presence of glutamine and ATP through an activated gamma-phospho-Glu-tRNA(Gln).</text>
</comment>
<protein>
    <recommendedName>
        <fullName evidence="8">Glutamyl-tRNA(Gln) amidotransferase subunit A</fullName>
        <shortName evidence="8">Glu-ADT subunit A</shortName>
        <ecNumber evidence="8">6.3.5.7</ecNumber>
    </recommendedName>
</protein>
<accession>A0AA46BLS8</accession>
<comment type="catalytic activity">
    <reaction evidence="7 8">
        <text>L-glutamyl-tRNA(Gln) + L-glutamine + ATP + H2O = L-glutaminyl-tRNA(Gln) + L-glutamate + ADP + phosphate + H(+)</text>
        <dbReference type="Rhea" id="RHEA:17521"/>
        <dbReference type="Rhea" id="RHEA-COMP:9681"/>
        <dbReference type="Rhea" id="RHEA-COMP:9684"/>
        <dbReference type="ChEBI" id="CHEBI:15377"/>
        <dbReference type="ChEBI" id="CHEBI:15378"/>
        <dbReference type="ChEBI" id="CHEBI:29985"/>
        <dbReference type="ChEBI" id="CHEBI:30616"/>
        <dbReference type="ChEBI" id="CHEBI:43474"/>
        <dbReference type="ChEBI" id="CHEBI:58359"/>
        <dbReference type="ChEBI" id="CHEBI:78520"/>
        <dbReference type="ChEBI" id="CHEBI:78521"/>
        <dbReference type="ChEBI" id="CHEBI:456216"/>
        <dbReference type="EC" id="6.3.5.7"/>
    </reaction>
</comment>
<comment type="caution">
    <text evidence="10">The sequence shown here is derived from an EMBL/GenBank/DDBJ whole genome shotgun (WGS) entry which is preliminary data.</text>
</comment>
<dbReference type="InterPro" id="IPR036928">
    <property type="entry name" value="AS_sf"/>
</dbReference>
<dbReference type="PROSITE" id="PS00571">
    <property type="entry name" value="AMIDASES"/>
    <property type="match status" value="1"/>
</dbReference>
<evidence type="ECO:0000256" key="8">
    <source>
        <dbReference type="HAMAP-Rule" id="MF_00120"/>
    </source>
</evidence>
<dbReference type="Gene3D" id="3.90.1300.10">
    <property type="entry name" value="Amidase signature (AS) domain"/>
    <property type="match status" value="1"/>
</dbReference>
<dbReference type="SUPFAM" id="SSF75304">
    <property type="entry name" value="Amidase signature (AS) enzymes"/>
    <property type="match status" value="1"/>
</dbReference>
<dbReference type="AlphaFoldDB" id="A0AA46BLS8"/>
<dbReference type="InterPro" id="IPR004412">
    <property type="entry name" value="GatA"/>
</dbReference>
<gene>
    <name evidence="8 10" type="primary">gatA</name>
    <name evidence="10" type="ORF">NCTC7915_00376</name>
</gene>
<dbReference type="EMBL" id="UFYA01000001">
    <property type="protein sequence ID" value="STD05165.1"/>
    <property type="molecule type" value="Genomic_DNA"/>
</dbReference>
<dbReference type="GO" id="GO:0006412">
    <property type="term" value="P:translation"/>
    <property type="evidence" value="ECO:0007669"/>
    <property type="project" value="UniProtKB-UniRule"/>
</dbReference>
<sequence>MAVSWCRAFLVRTDVAGVSSGACDGSSSFVDSSVECEEQVPMLSTPEQIVRASAVELAAAMRAGEVTSEQVTRAFLDRIDAVDGVVHAFLHRNDEEALAVAREVDAARAAGEVLPPLAGVPIAVKDIAATVGQPTTAASRFLQGWMPPYDATVVERIRQARMPILGKTNMDEFAMGGSTEHSAYGVTRNPWALDRVPGGSGGGSAAVLAAHMAPLAVGSDTGGSIRQPAAFTGTVGVKPTYGGVSRYGVISLASSLDQIGPCANTVEDAALLHEVLGGHDPRDSTSLPDPVPSVVEAARNGDLQGLRVGVIPELISGEAAQSFGEGVLEQYAAAIADLESAGAQITEIEMPHFRYGVAAYYLILPSEASSNLARYDAMRYGRRVAPAGVASPDAEQVMAASREAGFGPEVKRRIILGTYALSSGYYDAYYGQAQKVRTLIAGDFSAAFASVDVIASPTATVTPYVLGEKIDDPVALYVLDALTIPANLAGLPAMSVPVGTSAADGLPVGMQFIAPARADDRLYRVGAGLERAVRERLGAPVLASMPDLIAAVAAFEGKAADITGGDR</sequence>
<dbReference type="GO" id="GO:0050567">
    <property type="term" value="F:glutaminyl-tRNA synthase (glutamine-hydrolyzing) activity"/>
    <property type="evidence" value="ECO:0007669"/>
    <property type="project" value="UniProtKB-UniRule"/>
</dbReference>
<comment type="subunit">
    <text evidence="8">Heterotrimer of A, B and C subunits.</text>
</comment>
<keyword evidence="3 8" id="KW-0547">Nucleotide-binding</keyword>
<keyword evidence="2 8" id="KW-0436">Ligase</keyword>
<dbReference type="Proteomes" id="UP000254118">
    <property type="component" value="Unassembled WGS sequence"/>
</dbReference>
<evidence type="ECO:0000256" key="4">
    <source>
        <dbReference type="ARBA" id="ARBA00022840"/>
    </source>
</evidence>
<dbReference type="GO" id="GO:0030956">
    <property type="term" value="C:glutamyl-tRNA(Gln) amidotransferase complex"/>
    <property type="evidence" value="ECO:0007669"/>
    <property type="project" value="InterPro"/>
</dbReference>
<dbReference type="PANTHER" id="PTHR11895:SF151">
    <property type="entry name" value="GLUTAMYL-TRNA(GLN) AMIDOTRANSFERASE SUBUNIT A"/>
    <property type="match status" value="1"/>
</dbReference>
<dbReference type="GO" id="GO:0005524">
    <property type="term" value="F:ATP binding"/>
    <property type="evidence" value="ECO:0007669"/>
    <property type="project" value="UniProtKB-KW"/>
</dbReference>
<evidence type="ECO:0000256" key="2">
    <source>
        <dbReference type="ARBA" id="ARBA00022598"/>
    </source>
</evidence>
<evidence type="ECO:0000256" key="3">
    <source>
        <dbReference type="ARBA" id="ARBA00022741"/>
    </source>
</evidence>
<keyword evidence="5 8" id="KW-0648">Protein biosynthesis</keyword>
<evidence type="ECO:0000256" key="5">
    <source>
        <dbReference type="ARBA" id="ARBA00022917"/>
    </source>
</evidence>
<comment type="similarity">
    <text evidence="1 8">Belongs to the amidase family. GatA subfamily.</text>
</comment>
<organism evidence="10 11">
    <name type="scientific">Dermatophilus congolensis</name>
    <dbReference type="NCBI Taxonomy" id="1863"/>
    <lineage>
        <taxon>Bacteria</taxon>
        <taxon>Bacillati</taxon>
        <taxon>Actinomycetota</taxon>
        <taxon>Actinomycetes</taxon>
        <taxon>Micrococcales</taxon>
        <taxon>Dermatophilaceae</taxon>
        <taxon>Dermatophilus</taxon>
    </lineage>
</organism>
<proteinExistence type="inferred from homology"/>
<dbReference type="Pfam" id="PF01425">
    <property type="entry name" value="Amidase"/>
    <property type="match status" value="1"/>
</dbReference>
<evidence type="ECO:0000313" key="10">
    <source>
        <dbReference type="EMBL" id="STD05165.1"/>
    </source>
</evidence>
<evidence type="ECO:0000256" key="6">
    <source>
        <dbReference type="ARBA" id="ARBA00025295"/>
    </source>
</evidence>
<evidence type="ECO:0000259" key="9">
    <source>
        <dbReference type="Pfam" id="PF01425"/>
    </source>
</evidence>
<dbReference type="InterPro" id="IPR023631">
    <property type="entry name" value="Amidase_dom"/>
</dbReference>
<feature type="active site" description="Acyl-ester intermediate" evidence="8">
    <location>
        <position position="224"/>
    </location>
</feature>
<dbReference type="PANTHER" id="PTHR11895">
    <property type="entry name" value="TRANSAMIDASE"/>
    <property type="match status" value="1"/>
</dbReference>
<feature type="active site" description="Charge relay system" evidence="8">
    <location>
        <position position="200"/>
    </location>
</feature>
<name>A0AA46BLS8_9MICO</name>